<evidence type="ECO:0008006" key="3">
    <source>
        <dbReference type="Google" id="ProtNLM"/>
    </source>
</evidence>
<dbReference type="EMBL" id="JAOYFB010000001">
    <property type="protein sequence ID" value="KAK4004212.1"/>
    <property type="molecule type" value="Genomic_DNA"/>
</dbReference>
<sequence length="76" mass="8677">MALACRHPSIRPLFSFGYLIRASVNMHYLVPQTEMSHPLLGQRCDRGEEIIRRSPLLNCRKKCDCSASSVAKGRRF</sequence>
<accession>A0ABQ9YU78</accession>
<reference evidence="1 2" key="1">
    <citation type="journal article" date="2023" name="Nucleic Acids Res.">
        <title>The hologenome of Daphnia magna reveals possible DNA methylation and microbiome-mediated evolution of the host genome.</title>
        <authorList>
            <person name="Chaturvedi A."/>
            <person name="Li X."/>
            <person name="Dhandapani V."/>
            <person name="Marshall H."/>
            <person name="Kissane S."/>
            <person name="Cuenca-Cambronero M."/>
            <person name="Asole G."/>
            <person name="Calvet F."/>
            <person name="Ruiz-Romero M."/>
            <person name="Marangio P."/>
            <person name="Guigo R."/>
            <person name="Rago D."/>
            <person name="Mirbahai L."/>
            <person name="Eastwood N."/>
            <person name="Colbourne J.K."/>
            <person name="Zhou J."/>
            <person name="Mallon E."/>
            <person name="Orsini L."/>
        </authorList>
    </citation>
    <scope>NUCLEOTIDE SEQUENCE [LARGE SCALE GENOMIC DNA]</scope>
    <source>
        <strain evidence="1">LRV0_1</strain>
    </source>
</reference>
<organism evidence="1 2">
    <name type="scientific">Daphnia magna</name>
    <dbReference type="NCBI Taxonomy" id="35525"/>
    <lineage>
        <taxon>Eukaryota</taxon>
        <taxon>Metazoa</taxon>
        <taxon>Ecdysozoa</taxon>
        <taxon>Arthropoda</taxon>
        <taxon>Crustacea</taxon>
        <taxon>Branchiopoda</taxon>
        <taxon>Diplostraca</taxon>
        <taxon>Cladocera</taxon>
        <taxon>Anomopoda</taxon>
        <taxon>Daphniidae</taxon>
        <taxon>Daphnia</taxon>
    </lineage>
</organism>
<keyword evidence="2" id="KW-1185">Reference proteome</keyword>
<comment type="caution">
    <text evidence="1">The sequence shown here is derived from an EMBL/GenBank/DDBJ whole genome shotgun (WGS) entry which is preliminary data.</text>
</comment>
<gene>
    <name evidence="1" type="ORF">OUZ56_005954</name>
</gene>
<evidence type="ECO:0000313" key="2">
    <source>
        <dbReference type="Proteomes" id="UP001234178"/>
    </source>
</evidence>
<evidence type="ECO:0000313" key="1">
    <source>
        <dbReference type="EMBL" id="KAK4004212.1"/>
    </source>
</evidence>
<proteinExistence type="predicted"/>
<dbReference type="Proteomes" id="UP001234178">
    <property type="component" value="Unassembled WGS sequence"/>
</dbReference>
<name>A0ABQ9YU78_9CRUS</name>
<protein>
    <recommendedName>
        <fullName evidence="3">Secreted protein</fullName>
    </recommendedName>
</protein>